<evidence type="ECO:0000256" key="2">
    <source>
        <dbReference type="SAM" id="MobiDB-lite"/>
    </source>
</evidence>
<evidence type="ECO:0000313" key="5">
    <source>
        <dbReference type="EMBL" id="PTU21766.1"/>
    </source>
</evidence>
<evidence type="ECO:0000313" key="6">
    <source>
        <dbReference type="Proteomes" id="UP000244073"/>
    </source>
</evidence>
<dbReference type="PANTHER" id="PTHR10039:SF14">
    <property type="entry name" value="NACHT DOMAIN-CONTAINING PROTEIN"/>
    <property type="match status" value="1"/>
</dbReference>
<feature type="compositionally biased region" description="Low complexity" evidence="2">
    <location>
        <begin position="1012"/>
        <end position="1027"/>
    </location>
</feature>
<dbReference type="Pfam" id="PF24809">
    <property type="entry name" value="DUF7708"/>
    <property type="match status" value="1"/>
</dbReference>
<name>A0A2T5LZR3_9EURO</name>
<feature type="region of interest" description="Disordered" evidence="2">
    <location>
        <begin position="1066"/>
        <end position="1096"/>
    </location>
</feature>
<dbReference type="SUPFAM" id="SSF52540">
    <property type="entry name" value="P-loop containing nucleoside triphosphate hydrolases"/>
    <property type="match status" value="1"/>
</dbReference>
<feature type="region of interest" description="Disordered" evidence="2">
    <location>
        <begin position="1249"/>
        <end position="1277"/>
    </location>
</feature>
<reference evidence="5 6" key="1">
    <citation type="journal article" date="2018" name="Proc. Natl. Acad. Sci. U.S.A.">
        <title>Linking secondary metabolites to gene clusters through genome sequencing of six diverse Aspergillus species.</title>
        <authorList>
            <person name="Kaerboelling I."/>
            <person name="Vesth T.C."/>
            <person name="Frisvad J.C."/>
            <person name="Nybo J.L."/>
            <person name="Theobald S."/>
            <person name="Kuo A."/>
            <person name="Bowyer P."/>
            <person name="Matsuda Y."/>
            <person name="Mondo S."/>
            <person name="Lyhne E.K."/>
            <person name="Kogle M.E."/>
            <person name="Clum A."/>
            <person name="Lipzen A."/>
            <person name="Salamov A."/>
            <person name="Ngan C.Y."/>
            <person name="Daum C."/>
            <person name="Chiniquy J."/>
            <person name="Barry K."/>
            <person name="LaButti K."/>
            <person name="Haridas S."/>
            <person name="Simmons B.A."/>
            <person name="Magnuson J.K."/>
            <person name="Mortensen U.H."/>
            <person name="Larsen T.O."/>
            <person name="Grigoriev I.V."/>
            <person name="Baker S.E."/>
            <person name="Andersen M.R."/>
        </authorList>
    </citation>
    <scope>NUCLEOTIDE SEQUENCE [LARGE SCALE GENOMIC DNA]</scope>
    <source>
        <strain evidence="5 6">IBT 24754</strain>
    </source>
</reference>
<dbReference type="InterPro" id="IPR056884">
    <property type="entry name" value="NPHP3-like_N"/>
</dbReference>
<dbReference type="GeneID" id="63812771"/>
<comment type="caution">
    <text evidence="5">The sequence shown here is derived from an EMBL/GenBank/DDBJ whole genome shotgun (WGS) entry which is preliminary data.</text>
</comment>
<evidence type="ECO:0000259" key="3">
    <source>
        <dbReference type="Pfam" id="PF24809"/>
    </source>
</evidence>
<sequence length="1496" mass="170591">MEKKDPDESSNGTFEKAFMAYVASLPEKKNTRKLILDGWNACGQANPEWIKSFVEESEARVSQKISMRVFNHIVKPVITAVREYYEIIDTMCQANPFPAAIIWGALRIVFDCADRFASLFETIKQQLQDLTFHIERINYFDKLYKDPSMQTLLCRSYITVLRFWARVRKECERNTFNMFLKSAAPFSTKKMDSIILDLKRDAEEIKDRADMLEKVHLFDRVKEWLSVRGTFQDILEANHRRHDSNRANHIPGTSEWIFQTTEFQEWTAETSKFPILWMSGDPGAGKSMLCSRAIQYVQDTDPSAATAFHFFRFDQENSAIDLLRVMAGQVLENVRQSTKDVPDSVLRATEALNASVRNVMSMMSAITSCSVLPRTYLFIDGLDEELAEQRWSIAQETLQSLISLVTYNPKKSVRLWLSSQAHNAIMKKMDPYPRIHLTNQNEADIRLLFEKGIQELDDIDTTSEEKELWFKLLKGKAKGNFLWAYYMIHSLSEEAESIADMESLINDSLPNDINEYYRRQFKRIPTSYRDLAAKIFSIVCFSRRPVSVSELSDAIGLIRNPNPSSKSDLDRRKPRLKLIQNLLSPMIVEETGPHGVEKRCRLFHLTVKEFVKKNPRILGEGEEDAENVSIDPSILGELCLQYLSQPRYSNLLEKVGGEWKTADGESPEKDVFLRYTAKYWYYHLDEVSPSKDLTEKISTFLKSPNFQTLLQLQYLYVDSQFGVFTLRGKPDRFRFLKRAFPNWFIKSTSRKPNLHFSQDYRVFLHEWAYLLGCGCCKSQSCILSRYAGQIDRCLFGALGADNFMSHMRSRYSSFALSTGDQDGIRTTTHCYEGYSACGKAVYLVQFVSRNAQTLHFVCETWRLDEFGKPRLQRRQKLEVDEESANSKLYFDNDDANLNVRLVRAKPIAFDYDARSLRIGSQLHMRDEFGGFHKLNVDENPKDRFPPYFEEFLTQGKHVIVTSRRSAPVPGEGMLDANDPVQDVNKLFDESWENKKENDFEDSDLPYIDDSSSESSASEESASSSSAATGVDWSSGDETWSEASTEVDEAINDENAIVIFRGYIDSSGTESTEYSPSEPESEEEDPETGGLGMTPGSRFLRGFMDDESDGDDAYILFDESDEYDSDAGGELHLRSRYGKARLRKGNKKGGLEASLRVFSISETGLKCIFRLSRELDLMLYDSPPALHPFEPFVIWPMSPGNVLFADFSQKTWFKRKLRPTTTYTRQVFTKCHFSKCGKYLHIAILEARQKPSKKSTKTPKTKRKDSSTSSKSESSPPPLELALFVTTHRLSSRKTTRAPPTQIHRTKIDLGSFESLPVSRLPFSLTWTPSELYFTQSSTELTVFRIKLFAPGPGEEPVLVPREKIFLPKTAEIREVRFFRSEPESASSDGHGAMRVLMGSETRCSRVLLGEPSPHGNEGGFQSTGAAWVPHSEALKGVEGRVSLPAGFCLASDEDFGGWVRSDDIADVPPDRGIGQLDLKVERFDVEEDCDVEPYII</sequence>
<feature type="domain" description="Nephrocystin 3-like N-terminal" evidence="4">
    <location>
        <begin position="252"/>
        <end position="419"/>
    </location>
</feature>
<feature type="region of interest" description="Disordered" evidence="2">
    <location>
        <begin position="997"/>
        <end position="1044"/>
    </location>
</feature>
<keyword evidence="1" id="KW-0677">Repeat</keyword>
<dbReference type="InterPro" id="IPR027417">
    <property type="entry name" value="P-loop_NTPase"/>
</dbReference>
<protein>
    <submittedName>
        <fullName evidence="5">Uncharacterized protein</fullName>
    </submittedName>
</protein>
<dbReference type="Pfam" id="PF24883">
    <property type="entry name" value="NPHP3_N"/>
    <property type="match status" value="1"/>
</dbReference>
<feature type="compositionally biased region" description="Basic residues" evidence="2">
    <location>
        <begin position="1249"/>
        <end position="1262"/>
    </location>
</feature>
<dbReference type="RefSeq" id="XP_040753158.1">
    <property type="nucleotide sequence ID" value="XM_040895889.1"/>
</dbReference>
<accession>A0A2T5LZR3</accession>
<proteinExistence type="predicted"/>
<dbReference type="Gene3D" id="3.40.50.300">
    <property type="entry name" value="P-loop containing nucleotide triphosphate hydrolases"/>
    <property type="match status" value="1"/>
</dbReference>
<gene>
    <name evidence="5" type="ORF">P175DRAFT_0492392</name>
</gene>
<dbReference type="Proteomes" id="UP000244073">
    <property type="component" value="Unassembled WGS sequence"/>
</dbReference>
<evidence type="ECO:0000256" key="1">
    <source>
        <dbReference type="ARBA" id="ARBA00022737"/>
    </source>
</evidence>
<dbReference type="InterPro" id="IPR056125">
    <property type="entry name" value="DUF7708"/>
</dbReference>
<dbReference type="VEuPathDB" id="FungiDB:P175DRAFT_0492392"/>
<dbReference type="EMBL" id="MSFN02000003">
    <property type="protein sequence ID" value="PTU21766.1"/>
    <property type="molecule type" value="Genomic_DNA"/>
</dbReference>
<feature type="compositionally biased region" description="Low complexity" evidence="2">
    <location>
        <begin position="1066"/>
        <end position="1077"/>
    </location>
</feature>
<organism evidence="5 6">
    <name type="scientific">Aspergillus ochraceoroseus IBT 24754</name>
    <dbReference type="NCBI Taxonomy" id="1392256"/>
    <lineage>
        <taxon>Eukaryota</taxon>
        <taxon>Fungi</taxon>
        <taxon>Dikarya</taxon>
        <taxon>Ascomycota</taxon>
        <taxon>Pezizomycotina</taxon>
        <taxon>Eurotiomycetes</taxon>
        <taxon>Eurotiomycetidae</taxon>
        <taxon>Eurotiales</taxon>
        <taxon>Aspergillaceae</taxon>
        <taxon>Aspergillus</taxon>
        <taxon>Aspergillus subgen. Nidulantes</taxon>
    </lineage>
</organism>
<dbReference type="PANTHER" id="PTHR10039">
    <property type="entry name" value="AMELOGENIN"/>
    <property type="match status" value="1"/>
</dbReference>
<feature type="domain" description="DUF7708" evidence="3">
    <location>
        <begin position="78"/>
        <end position="215"/>
    </location>
</feature>
<dbReference type="OrthoDB" id="21416at2759"/>
<evidence type="ECO:0000259" key="4">
    <source>
        <dbReference type="Pfam" id="PF24883"/>
    </source>
</evidence>